<evidence type="ECO:0000256" key="1">
    <source>
        <dbReference type="SAM" id="Phobius"/>
    </source>
</evidence>
<keyword evidence="1" id="KW-0812">Transmembrane</keyword>
<organism evidence="3 4">
    <name type="scientific">Culter alburnus</name>
    <name type="common">Topmouth culter</name>
    <dbReference type="NCBI Taxonomy" id="194366"/>
    <lineage>
        <taxon>Eukaryota</taxon>
        <taxon>Metazoa</taxon>
        <taxon>Chordata</taxon>
        <taxon>Craniata</taxon>
        <taxon>Vertebrata</taxon>
        <taxon>Euteleostomi</taxon>
        <taxon>Actinopterygii</taxon>
        <taxon>Neopterygii</taxon>
        <taxon>Teleostei</taxon>
        <taxon>Ostariophysi</taxon>
        <taxon>Cypriniformes</taxon>
        <taxon>Xenocyprididae</taxon>
        <taxon>Xenocypridinae</taxon>
        <taxon>Culter</taxon>
    </lineage>
</organism>
<evidence type="ECO:0000313" key="3">
    <source>
        <dbReference type="EMBL" id="KAK9966779.1"/>
    </source>
</evidence>
<dbReference type="Proteomes" id="UP001479290">
    <property type="component" value="Unassembled WGS sequence"/>
</dbReference>
<name>A0AAW2A2F3_CULAL</name>
<evidence type="ECO:0000256" key="2">
    <source>
        <dbReference type="SAM" id="SignalP"/>
    </source>
</evidence>
<dbReference type="AlphaFoldDB" id="A0AAW2A2F3"/>
<comment type="caution">
    <text evidence="3">The sequence shown here is derived from an EMBL/GenBank/DDBJ whole genome shotgun (WGS) entry which is preliminary data.</text>
</comment>
<sequence length="293" mass="32423">MELFIFIAFQLLMEVQAFESPAVKVSPDVIREFRSVKMICETPADVTVKRNKCYFYINREKEKNMKLSPSCELDLTGAEVLRWAAVKSPVSVDINCFYIIHEHGIDKPSSHSPAATLTVLGLPQAKLTASASVIMETDTVQLSCENTEDLKMEMCVFNINERESNSKLSSSCQLSLTGSEISIWSEGQSSSVRITCFYTVKQSQVLITSPHSDPVTVKIQTVPHSDHIHSEVSWLSVVLVFTGVGLFLSGLMGFICLCHFDSSDDLLTEVNYSSCQVETTSLLTSSVCSKKHG</sequence>
<keyword evidence="2" id="KW-0732">Signal</keyword>
<proteinExistence type="predicted"/>
<dbReference type="EMBL" id="JAWDJR010000011">
    <property type="protein sequence ID" value="KAK9966779.1"/>
    <property type="molecule type" value="Genomic_DNA"/>
</dbReference>
<keyword evidence="4" id="KW-1185">Reference proteome</keyword>
<gene>
    <name evidence="3" type="ORF">ABG768_003871</name>
</gene>
<feature type="signal peptide" evidence="2">
    <location>
        <begin position="1"/>
        <end position="17"/>
    </location>
</feature>
<reference evidence="3 4" key="1">
    <citation type="submission" date="2024-05" db="EMBL/GenBank/DDBJ databases">
        <title>A high-quality chromosomal-level genome assembly of Topmouth culter (Culter alburnus).</title>
        <authorList>
            <person name="Zhao H."/>
        </authorList>
    </citation>
    <scope>NUCLEOTIDE SEQUENCE [LARGE SCALE GENOMIC DNA]</scope>
    <source>
        <strain evidence="3">CATC2023</strain>
        <tissue evidence="3">Muscle</tissue>
    </source>
</reference>
<keyword evidence="1" id="KW-0472">Membrane</keyword>
<protein>
    <submittedName>
        <fullName evidence="3">Uncharacterized protein</fullName>
    </submittedName>
</protein>
<feature type="transmembrane region" description="Helical" evidence="1">
    <location>
        <begin position="234"/>
        <end position="257"/>
    </location>
</feature>
<keyword evidence="1" id="KW-1133">Transmembrane helix</keyword>
<accession>A0AAW2A2F3</accession>
<evidence type="ECO:0000313" key="4">
    <source>
        <dbReference type="Proteomes" id="UP001479290"/>
    </source>
</evidence>
<feature type="chain" id="PRO_5043800067" evidence="2">
    <location>
        <begin position="18"/>
        <end position="293"/>
    </location>
</feature>